<dbReference type="PANTHER" id="PTHR30055:SF234">
    <property type="entry name" value="HTH-TYPE TRANSCRIPTIONAL REGULATOR BETI"/>
    <property type="match status" value="1"/>
</dbReference>
<evidence type="ECO:0000256" key="1">
    <source>
        <dbReference type="ARBA" id="ARBA00023015"/>
    </source>
</evidence>
<dbReference type="GO" id="GO:0000976">
    <property type="term" value="F:transcription cis-regulatory region binding"/>
    <property type="evidence" value="ECO:0007669"/>
    <property type="project" value="TreeGrafter"/>
</dbReference>
<dbReference type="Gene3D" id="1.10.357.10">
    <property type="entry name" value="Tetracycline Repressor, domain 2"/>
    <property type="match status" value="1"/>
</dbReference>
<accession>A0A2N6T852</accession>
<dbReference type="RefSeq" id="WP_052092938.1">
    <property type="nucleotide sequence ID" value="NZ_PNHG01000001.1"/>
</dbReference>
<sequence>MGWEEKRRATRLRIVESAAGLVEKHGFDDVTVEDICAGAGISRRTFFNYMKSKDEAVLGPAPLTVCEEGLRRIAETQSDNLVDLIISVSSVPEGALPDQDAFARRRTMFAENPTLASLALARRRTVLTAIAEALAEHFTRFPEDRRAPKHPVETEIQALIELVQAAVSITAFQPGFFDPDLDLRDNVRNAATFIADYARTLEW</sequence>
<dbReference type="InterPro" id="IPR050109">
    <property type="entry name" value="HTH-type_TetR-like_transc_reg"/>
</dbReference>
<comment type="caution">
    <text evidence="6">The sequence shown here is derived from an EMBL/GenBank/DDBJ whole genome shotgun (WGS) entry which is preliminary data.</text>
</comment>
<dbReference type="PANTHER" id="PTHR30055">
    <property type="entry name" value="HTH-TYPE TRANSCRIPTIONAL REGULATOR RUTR"/>
    <property type="match status" value="1"/>
</dbReference>
<reference evidence="6 7" key="1">
    <citation type="submission" date="2017-09" db="EMBL/GenBank/DDBJ databases">
        <title>Bacterial strain isolated from the female urinary microbiota.</title>
        <authorList>
            <person name="Thomas-White K."/>
            <person name="Kumar N."/>
            <person name="Forster S."/>
            <person name="Putonti C."/>
            <person name="Lawley T."/>
            <person name="Wolfe A.J."/>
        </authorList>
    </citation>
    <scope>NUCLEOTIDE SEQUENCE [LARGE SCALE GENOMIC DNA]</scope>
    <source>
        <strain evidence="6 7">UMB0792</strain>
    </source>
</reference>
<dbReference type="EMBL" id="PNHG01000001">
    <property type="protein sequence ID" value="PMC65497.1"/>
    <property type="molecule type" value="Genomic_DNA"/>
</dbReference>
<evidence type="ECO:0000256" key="3">
    <source>
        <dbReference type="ARBA" id="ARBA00023163"/>
    </source>
</evidence>
<dbReference type="PROSITE" id="PS50977">
    <property type="entry name" value="HTH_TETR_2"/>
    <property type="match status" value="1"/>
</dbReference>
<dbReference type="Proteomes" id="UP000235836">
    <property type="component" value="Unassembled WGS sequence"/>
</dbReference>
<evidence type="ECO:0000313" key="7">
    <source>
        <dbReference type="Proteomes" id="UP000235836"/>
    </source>
</evidence>
<protein>
    <submittedName>
        <fullName evidence="6">TetR family transcriptional regulator</fullName>
    </submittedName>
</protein>
<gene>
    <name evidence="6" type="ORF">CJ203_01115</name>
</gene>
<dbReference type="Pfam" id="PF00440">
    <property type="entry name" value="TetR_N"/>
    <property type="match status" value="1"/>
</dbReference>
<dbReference type="InterPro" id="IPR001647">
    <property type="entry name" value="HTH_TetR"/>
</dbReference>
<feature type="DNA-binding region" description="H-T-H motif" evidence="4">
    <location>
        <begin position="31"/>
        <end position="50"/>
    </location>
</feature>
<keyword evidence="2 4" id="KW-0238">DNA-binding</keyword>
<keyword evidence="3" id="KW-0804">Transcription</keyword>
<evidence type="ECO:0000256" key="4">
    <source>
        <dbReference type="PROSITE-ProRule" id="PRU00335"/>
    </source>
</evidence>
<dbReference type="SUPFAM" id="SSF46689">
    <property type="entry name" value="Homeodomain-like"/>
    <property type="match status" value="1"/>
</dbReference>
<organism evidence="6 7">
    <name type="scientific">Corynebacterium tuscaniense</name>
    <dbReference type="NCBI Taxonomy" id="302449"/>
    <lineage>
        <taxon>Bacteria</taxon>
        <taxon>Bacillati</taxon>
        <taxon>Actinomycetota</taxon>
        <taxon>Actinomycetes</taxon>
        <taxon>Mycobacteriales</taxon>
        <taxon>Corynebacteriaceae</taxon>
        <taxon>Corynebacterium</taxon>
    </lineage>
</organism>
<name>A0A2N6T852_9CORY</name>
<evidence type="ECO:0000259" key="5">
    <source>
        <dbReference type="PROSITE" id="PS50977"/>
    </source>
</evidence>
<dbReference type="AlphaFoldDB" id="A0A2N6T852"/>
<dbReference type="InterPro" id="IPR009057">
    <property type="entry name" value="Homeodomain-like_sf"/>
</dbReference>
<keyword evidence="7" id="KW-1185">Reference proteome</keyword>
<evidence type="ECO:0000256" key="2">
    <source>
        <dbReference type="ARBA" id="ARBA00023125"/>
    </source>
</evidence>
<keyword evidence="1" id="KW-0805">Transcription regulation</keyword>
<proteinExistence type="predicted"/>
<feature type="domain" description="HTH tetR-type" evidence="5">
    <location>
        <begin position="8"/>
        <end position="68"/>
    </location>
</feature>
<evidence type="ECO:0000313" key="6">
    <source>
        <dbReference type="EMBL" id="PMC65497.1"/>
    </source>
</evidence>
<dbReference type="GO" id="GO:0003700">
    <property type="term" value="F:DNA-binding transcription factor activity"/>
    <property type="evidence" value="ECO:0007669"/>
    <property type="project" value="TreeGrafter"/>
</dbReference>